<evidence type="ECO:0000256" key="6">
    <source>
        <dbReference type="ARBA" id="ARBA00022827"/>
    </source>
</evidence>
<dbReference type="InterPro" id="IPR004536">
    <property type="entry name" value="SPS/SelD"/>
</dbReference>
<keyword evidence="2" id="KW-0285">Flavoprotein</keyword>
<dbReference type="GO" id="GO:0004756">
    <property type="term" value="F:selenide, water dikinase activity"/>
    <property type="evidence" value="ECO:0007669"/>
    <property type="project" value="UniProtKB-EC"/>
</dbReference>
<dbReference type="Gene3D" id="3.50.50.100">
    <property type="match status" value="1"/>
</dbReference>
<dbReference type="InterPro" id="IPR017584">
    <property type="entry name" value="Pyridine_nucleo_diS_OxRdtase_N"/>
</dbReference>
<dbReference type="EC" id="2.7.9.3" evidence="14"/>
<evidence type="ECO:0000259" key="13">
    <source>
        <dbReference type="Pfam" id="PF07992"/>
    </source>
</evidence>
<dbReference type="Pfam" id="PF02769">
    <property type="entry name" value="AIRS_C"/>
    <property type="match status" value="1"/>
</dbReference>
<feature type="domain" description="FAD/NAD(P)-binding" evidence="13">
    <location>
        <begin position="10"/>
        <end position="302"/>
    </location>
</feature>
<dbReference type="SUPFAM" id="SSF56042">
    <property type="entry name" value="PurM C-terminal domain-like"/>
    <property type="match status" value="1"/>
</dbReference>
<dbReference type="InterPro" id="IPR036921">
    <property type="entry name" value="PurM-like_N_sf"/>
</dbReference>
<dbReference type="PANTHER" id="PTHR42913">
    <property type="entry name" value="APOPTOSIS-INDUCING FACTOR 1"/>
    <property type="match status" value="1"/>
</dbReference>
<evidence type="ECO:0000259" key="11">
    <source>
        <dbReference type="Pfam" id="PF00586"/>
    </source>
</evidence>
<accession>A0A2R8BYK3</accession>
<dbReference type="InterPro" id="IPR016188">
    <property type="entry name" value="PurM-like_N"/>
</dbReference>
<evidence type="ECO:0000256" key="2">
    <source>
        <dbReference type="ARBA" id="ARBA00022630"/>
    </source>
</evidence>
<dbReference type="GO" id="GO:0005524">
    <property type="term" value="F:ATP binding"/>
    <property type="evidence" value="ECO:0007669"/>
    <property type="project" value="UniProtKB-KW"/>
</dbReference>
<dbReference type="InterPro" id="IPR010918">
    <property type="entry name" value="PurM-like_C_dom"/>
</dbReference>
<reference evidence="14 15" key="1">
    <citation type="submission" date="2018-03" db="EMBL/GenBank/DDBJ databases">
        <authorList>
            <person name="Keele B.F."/>
        </authorList>
    </citation>
    <scope>NUCLEOTIDE SEQUENCE [LARGE SCALE GENOMIC DNA]</scope>
    <source>
        <strain evidence="14 15">CECT 8504</strain>
    </source>
</reference>
<dbReference type="PRINTS" id="PR00368">
    <property type="entry name" value="FADPNR"/>
</dbReference>
<dbReference type="InterPro" id="IPR036676">
    <property type="entry name" value="PurM-like_C_sf"/>
</dbReference>
<dbReference type="Gene3D" id="3.90.650.10">
    <property type="entry name" value="PurM-like C-terminal domain"/>
    <property type="match status" value="1"/>
</dbReference>
<organism evidence="14 15">
    <name type="scientific">Palleronia abyssalis</name>
    <dbReference type="NCBI Taxonomy" id="1501240"/>
    <lineage>
        <taxon>Bacteria</taxon>
        <taxon>Pseudomonadati</taxon>
        <taxon>Pseudomonadota</taxon>
        <taxon>Alphaproteobacteria</taxon>
        <taxon>Rhodobacterales</taxon>
        <taxon>Roseobacteraceae</taxon>
        <taxon>Palleronia</taxon>
    </lineage>
</organism>
<dbReference type="NCBIfam" id="TIGR03169">
    <property type="entry name" value="Nterm_to_SelD"/>
    <property type="match status" value="1"/>
</dbReference>
<dbReference type="SUPFAM" id="SSF51905">
    <property type="entry name" value="FAD/NAD(P)-binding domain"/>
    <property type="match status" value="2"/>
</dbReference>
<evidence type="ECO:0000256" key="10">
    <source>
        <dbReference type="SAM" id="MobiDB-lite"/>
    </source>
</evidence>
<keyword evidence="4" id="KW-0547">Nucleotide-binding</keyword>
<dbReference type="PANTHER" id="PTHR42913:SF9">
    <property type="entry name" value="SLR1591 PROTEIN"/>
    <property type="match status" value="1"/>
</dbReference>
<proteinExistence type="predicted"/>
<evidence type="ECO:0000256" key="4">
    <source>
        <dbReference type="ARBA" id="ARBA00022741"/>
    </source>
</evidence>
<dbReference type="OrthoDB" id="9767928at2"/>
<sequence>MRQSFPATRDIVLIGGGHTHALFLRRWGMDPLAGARLTLINPGPTAPYTGMLPGFVAGHYDRVTLDIDLVRLARFAGARLILGRATGIDRDAQEVLVDDSILGDRRIGYDAASLDIGIHSEMPAIPGFSNHAVAAKPLERFAEAWSCFRRSGDPEAGMAVIGGGVGGCELAMAMSHGMGGAPVTLIEAGQVLSGLGRRARDRLRDELRRNRVELIEGAEVAEIRDGAVHLRNGRTIRAGFVTGAAGARPHDWLGGTGLDLVEGFVAVGPTLQSSDPAIFAAGDCAHLRHAPRPKAGVFAVRQAPVLHHNLRAWASGGTMKSYRPQRDYLKLISTGRKSAVADKFGLALRGRTLWRLKDRIDRKFMAKLDDLPRMPQPALPRQHATGLDRQTRQVPCGGCGAKVGRATLGSALAGLLTSHRDDVETGHGDDAAILKIGTARLVVTVDHLRAFTEDPAVMARIAALHALGDCLAMGAVPQAFLPALTLPRLSPELEARTLSEIMSALAAVAEDVGAEIVGGHTSTGPELQIGLTVTGLLERAPKLLSGAQPGDRIVVTKPLGTGVVLAGEMALDARGPEVAGALRHMSVRNAIDLEGAHAATDVTGFGLAGHLMGICEASHLSAELQLGAIPLLPGAARLLAMGTRSTLHEANRVVADRMDLPDTDLIDILFDPQTAGGYLLAVPEHMPLPEGATEVGRFGTGDPFIRVR</sequence>
<gene>
    <name evidence="14" type="primary">selD</name>
    <name evidence="14" type="ORF">PAA8504_03106</name>
</gene>
<protein>
    <submittedName>
        <fullName evidence="14">Selenide, water dikinase</fullName>
        <ecNumber evidence="14">2.7.9.3</ecNumber>
    </submittedName>
</protein>
<keyword evidence="6" id="KW-0274">FAD</keyword>
<feature type="domain" description="PurM-like N-terminal" evidence="11">
    <location>
        <begin position="428"/>
        <end position="536"/>
    </location>
</feature>
<evidence type="ECO:0000256" key="8">
    <source>
        <dbReference type="ARBA" id="ARBA00023002"/>
    </source>
</evidence>
<evidence type="ECO:0000256" key="7">
    <source>
        <dbReference type="ARBA" id="ARBA00022840"/>
    </source>
</evidence>
<dbReference type="NCBIfam" id="TIGR00476">
    <property type="entry name" value="selD"/>
    <property type="match status" value="1"/>
</dbReference>
<dbReference type="EMBL" id="ONZF01000008">
    <property type="protein sequence ID" value="SPJ25255.1"/>
    <property type="molecule type" value="Genomic_DNA"/>
</dbReference>
<name>A0A2R8BYK3_9RHOB</name>
<evidence type="ECO:0000313" key="15">
    <source>
        <dbReference type="Proteomes" id="UP000244912"/>
    </source>
</evidence>
<dbReference type="RefSeq" id="WP_108895065.1">
    <property type="nucleotide sequence ID" value="NZ_ONZF01000008.1"/>
</dbReference>
<evidence type="ECO:0000259" key="12">
    <source>
        <dbReference type="Pfam" id="PF02769"/>
    </source>
</evidence>
<dbReference type="Pfam" id="PF07992">
    <property type="entry name" value="Pyr_redox_2"/>
    <property type="match status" value="1"/>
</dbReference>
<feature type="region of interest" description="Disordered" evidence="10">
    <location>
        <begin position="372"/>
        <end position="391"/>
    </location>
</feature>
<dbReference type="InterPro" id="IPR023753">
    <property type="entry name" value="FAD/NAD-binding_dom"/>
</dbReference>
<evidence type="ECO:0000256" key="3">
    <source>
        <dbReference type="ARBA" id="ARBA00022679"/>
    </source>
</evidence>
<evidence type="ECO:0000256" key="1">
    <source>
        <dbReference type="ARBA" id="ARBA00001974"/>
    </source>
</evidence>
<keyword evidence="8" id="KW-0560">Oxidoreductase</keyword>
<keyword evidence="5 14" id="KW-0418">Kinase</keyword>
<keyword evidence="15" id="KW-1185">Reference proteome</keyword>
<feature type="domain" description="PurM-like C-terminal" evidence="12">
    <location>
        <begin position="548"/>
        <end position="632"/>
    </location>
</feature>
<dbReference type="SUPFAM" id="SSF55326">
    <property type="entry name" value="PurM N-terminal domain-like"/>
    <property type="match status" value="1"/>
</dbReference>
<dbReference type="Proteomes" id="UP000244912">
    <property type="component" value="Unassembled WGS sequence"/>
</dbReference>
<dbReference type="AlphaFoldDB" id="A0A2R8BYK3"/>
<evidence type="ECO:0000313" key="14">
    <source>
        <dbReference type="EMBL" id="SPJ25255.1"/>
    </source>
</evidence>
<dbReference type="GO" id="GO:0003955">
    <property type="term" value="F:NAD(P)H dehydrogenase (quinone) activity"/>
    <property type="evidence" value="ECO:0007669"/>
    <property type="project" value="TreeGrafter"/>
</dbReference>
<dbReference type="Gene3D" id="3.30.1330.10">
    <property type="entry name" value="PurM-like, N-terminal domain"/>
    <property type="match status" value="1"/>
</dbReference>
<keyword evidence="7" id="KW-0067">ATP-binding</keyword>
<dbReference type="Pfam" id="PF00586">
    <property type="entry name" value="AIRS"/>
    <property type="match status" value="1"/>
</dbReference>
<keyword evidence="3 14" id="KW-0808">Transferase</keyword>
<evidence type="ECO:0000256" key="9">
    <source>
        <dbReference type="ARBA" id="ARBA00023266"/>
    </source>
</evidence>
<keyword evidence="9" id="KW-0711">Selenium</keyword>
<comment type="cofactor">
    <cofactor evidence="1">
        <name>FAD</name>
        <dbReference type="ChEBI" id="CHEBI:57692"/>
    </cofactor>
</comment>
<dbReference type="GO" id="GO:0019646">
    <property type="term" value="P:aerobic electron transport chain"/>
    <property type="evidence" value="ECO:0007669"/>
    <property type="project" value="TreeGrafter"/>
</dbReference>
<dbReference type="CDD" id="cd02195">
    <property type="entry name" value="SelD"/>
    <property type="match status" value="1"/>
</dbReference>
<dbReference type="InterPro" id="IPR036188">
    <property type="entry name" value="FAD/NAD-bd_sf"/>
</dbReference>
<dbReference type="InterPro" id="IPR051169">
    <property type="entry name" value="NADH-Q_oxidoreductase"/>
</dbReference>
<evidence type="ECO:0000256" key="5">
    <source>
        <dbReference type="ARBA" id="ARBA00022777"/>
    </source>
</evidence>